<dbReference type="HOGENOM" id="CLU_067085_0_0_10"/>
<dbReference type="RefSeq" id="WP_012506916.1">
    <property type="nucleotide sequence ID" value="NC_011060.1"/>
</dbReference>
<keyword evidence="7" id="KW-0472">Membrane</keyword>
<dbReference type="Proteomes" id="UP000002724">
    <property type="component" value="Chromosome"/>
</dbReference>
<organism evidence="9 10">
    <name type="scientific">Pelodictyon phaeoclathratiforme (strain DSM 5477 / BU-1)</name>
    <dbReference type="NCBI Taxonomy" id="324925"/>
    <lineage>
        <taxon>Bacteria</taxon>
        <taxon>Pseudomonadati</taxon>
        <taxon>Chlorobiota</taxon>
        <taxon>Chlorobiia</taxon>
        <taxon>Chlorobiales</taxon>
        <taxon>Chlorobiaceae</taxon>
        <taxon>Chlorobium/Pelodictyon group</taxon>
        <taxon>Pelodictyon</taxon>
    </lineage>
</organism>
<feature type="transmembrane region" description="Helical" evidence="7">
    <location>
        <begin position="165"/>
        <end position="186"/>
    </location>
</feature>
<accession>B4SAP9</accession>
<dbReference type="GO" id="GO:0051539">
    <property type="term" value="F:4 iron, 4 sulfur cluster binding"/>
    <property type="evidence" value="ECO:0007669"/>
    <property type="project" value="UniProtKB-KW"/>
</dbReference>
<feature type="transmembrane region" description="Helical" evidence="7">
    <location>
        <begin position="12"/>
        <end position="30"/>
    </location>
</feature>
<evidence type="ECO:0000256" key="1">
    <source>
        <dbReference type="ARBA" id="ARBA00022448"/>
    </source>
</evidence>
<feature type="transmembrane region" description="Helical" evidence="7">
    <location>
        <begin position="36"/>
        <end position="56"/>
    </location>
</feature>
<dbReference type="Pfam" id="PF13187">
    <property type="entry name" value="Fer4_9"/>
    <property type="match status" value="1"/>
</dbReference>
<evidence type="ECO:0000256" key="4">
    <source>
        <dbReference type="ARBA" id="ARBA00022982"/>
    </source>
</evidence>
<evidence type="ECO:0000313" key="10">
    <source>
        <dbReference type="Proteomes" id="UP000002724"/>
    </source>
</evidence>
<gene>
    <name evidence="9" type="ordered locus">Ppha_0062</name>
</gene>
<protein>
    <submittedName>
        <fullName evidence="9">4Fe-4S ferredoxin iron-sulfur binding domain protein</fullName>
    </submittedName>
</protein>
<keyword evidence="10" id="KW-1185">Reference proteome</keyword>
<evidence type="ECO:0000256" key="2">
    <source>
        <dbReference type="ARBA" id="ARBA00022485"/>
    </source>
</evidence>
<dbReference type="AlphaFoldDB" id="B4SAP9"/>
<dbReference type="GO" id="GO:0005886">
    <property type="term" value="C:plasma membrane"/>
    <property type="evidence" value="ECO:0007669"/>
    <property type="project" value="TreeGrafter"/>
</dbReference>
<feature type="transmembrane region" description="Helical" evidence="7">
    <location>
        <begin position="101"/>
        <end position="121"/>
    </location>
</feature>
<evidence type="ECO:0000256" key="3">
    <source>
        <dbReference type="ARBA" id="ARBA00022723"/>
    </source>
</evidence>
<dbReference type="InterPro" id="IPR017896">
    <property type="entry name" value="4Fe4S_Fe-S-bd"/>
</dbReference>
<feature type="transmembrane region" description="Helical" evidence="7">
    <location>
        <begin position="215"/>
        <end position="236"/>
    </location>
</feature>
<dbReference type="PROSITE" id="PS00198">
    <property type="entry name" value="4FE4S_FER_1"/>
    <property type="match status" value="1"/>
</dbReference>
<sequence length="354" mass="39680" precursor="true">MIRPKLAEFKLMFLMMAVFTTVAIGFWQAFDQPFYLINFAIIGLSISLGMGLWPLLPRDKKPWARRLSQVLVGGYLFFGLGCGLIYLSFGVIVPENMEIEGFWFMVFAGVFQAAAIHYFVAKIVGPIFFNRGWCGWACWTAAVLDLLPWKMSPGRVPGRWGHLRYLHFALALGLVASLVFIFGYTVESQHGIVIYKEAIQTDTPQYTSMFMIPEMWWFLIGNLLYFGSGIVLAVVLKDNRAFCKYVCPIVGFLKPSASVSMTRIAPKNDRCTRCTKCTVNCPMDIDVMRYVQEGKPVLSTECVLCLTCTSVCPEEVLGTKMGPSLSSSDYLRVIKPASKRSAQQAHQPDSQTAV</sequence>
<dbReference type="EMBL" id="CP001110">
    <property type="protein sequence ID" value="ACF42418.1"/>
    <property type="molecule type" value="Genomic_DNA"/>
</dbReference>
<keyword evidence="7" id="KW-0812">Transmembrane</keyword>
<evidence type="ECO:0000313" key="9">
    <source>
        <dbReference type="EMBL" id="ACF42418.1"/>
    </source>
</evidence>
<evidence type="ECO:0000256" key="7">
    <source>
        <dbReference type="SAM" id="Phobius"/>
    </source>
</evidence>
<feature type="transmembrane region" description="Helical" evidence="7">
    <location>
        <begin position="68"/>
        <end position="89"/>
    </location>
</feature>
<reference evidence="9 10" key="1">
    <citation type="submission" date="2008-06" db="EMBL/GenBank/DDBJ databases">
        <title>Complete sequence of Pelodictyon phaeoclathratiforme BU-1.</title>
        <authorList>
            <consortium name="US DOE Joint Genome Institute"/>
            <person name="Lucas S."/>
            <person name="Copeland A."/>
            <person name="Lapidus A."/>
            <person name="Glavina del Rio T."/>
            <person name="Dalin E."/>
            <person name="Tice H."/>
            <person name="Bruce D."/>
            <person name="Goodwin L."/>
            <person name="Pitluck S."/>
            <person name="Schmutz J."/>
            <person name="Larimer F."/>
            <person name="Land M."/>
            <person name="Hauser L."/>
            <person name="Kyrpides N."/>
            <person name="Mikhailova N."/>
            <person name="Liu Z."/>
            <person name="Li T."/>
            <person name="Zhao F."/>
            <person name="Overmann J."/>
            <person name="Bryant D.A."/>
            <person name="Richardson P."/>
        </authorList>
    </citation>
    <scope>NUCLEOTIDE SEQUENCE [LARGE SCALE GENOMIC DNA]</scope>
    <source>
        <strain evidence="10">DSM 5477 / BU-1</strain>
    </source>
</reference>
<dbReference type="eggNOG" id="COG0348">
    <property type="taxonomic scope" value="Bacteria"/>
</dbReference>
<evidence type="ECO:0000256" key="6">
    <source>
        <dbReference type="ARBA" id="ARBA00023014"/>
    </source>
</evidence>
<dbReference type="OrthoDB" id="1091152at2"/>
<dbReference type="SUPFAM" id="SSF54862">
    <property type="entry name" value="4Fe-4S ferredoxins"/>
    <property type="match status" value="1"/>
</dbReference>
<dbReference type="Gene3D" id="3.30.70.20">
    <property type="match status" value="1"/>
</dbReference>
<keyword evidence="6" id="KW-0411">Iron-sulfur</keyword>
<dbReference type="KEGG" id="pph:Ppha_0062"/>
<keyword evidence="7" id="KW-1133">Transmembrane helix</keyword>
<dbReference type="InterPro" id="IPR051684">
    <property type="entry name" value="Electron_Trans/Redox"/>
</dbReference>
<keyword evidence="2" id="KW-0004">4Fe-4S</keyword>
<keyword evidence="4" id="KW-0249">Electron transport</keyword>
<dbReference type="Pfam" id="PF12801">
    <property type="entry name" value="Fer4_5"/>
    <property type="match status" value="2"/>
</dbReference>
<dbReference type="GO" id="GO:0046872">
    <property type="term" value="F:metal ion binding"/>
    <property type="evidence" value="ECO:0007669"/>
    <property type="project" value="UniProtKB-KW"/>
</dbReference>
<dbReference type="PANTHER" id="PTHR30176:SF3">
    <property type="entry name" value="FERREDOXIN-TYPE PROTEIN NAPH"/>
    <property type="match status" value="1"/>
</dbReference>
<keyword evidence="5" id="KW-0408">Iron</keyword>
<evidence type="ECO:0000259" key="8">
    <source>
        <dbReference type="PROSITE" id="PS51379"/>
    </source>
</evidence>
<dbReference type="STRING" id="324925.Ppha_0062"/>
<feature type="domain" description="4Fe-4S ferredoxin-type" evidence="8">
    <location>
        <begin position="294"/>
        <end position="322"/>
    </location>
</feature>
<name>B4SAP9_PELPB</name>
<keyword evidence="3" id="KW-0479">Metal-binding</keyword>
<dbReference type="PANTHER" id="PTHR30176">
    <property type="entry name" value="FERREDOXIN-TYPE PROTEIN NAPH"/>
    <property type="match status" value="1"/>
</dbReference>
<proteinExistence type="predicted"/>
<dbReference type="PROSITE" id="PS51379">
    <property type="entry name" value="4FE4S_FER_2"/>
    <property type="match status" value="2"/>
</dbReference>
<keyword evidence="1" id="KW-0813">Transport</keyword>
<evidence type="ECO:0000256" key="5">
    <source>
        <dbReference type="ARBA" id="ARBA00023004"/>
    </source>
</evidence>
<feature type="domain" description="4Fe-4S ferredoxin-type" evidence="8">
    <location>
        <begin position="262"/>
        <end position="293"/>
    </location>
</feature>
<dbReference type="InterPro" id="IPR017900">
    <property type="entry name" value="4Fe4S_Fe_S_CS"/>
</dbReference>